<protein>
    <submittedName>
        <fullName evidence="2">15513_t:CDS:1</fullName>
    </submittedName>
</protein>
<dbReference type="EMBL" id="CAMKVN010008309">
    <property type="protein sequence ID" value="CAI2192387.1"/>
    <property type="molecule type" value="Genomic_DNA"/>
</dbReference>
<feature type="region of interest" description="Disordered" evidence="1">
    <location>
        <begin position="32"/>
        <end position="60"/>
    </location>
</feature>
<organism evidence="2 3">
    <name type="scientific">Funneliformis geosporum</name>
    <dbReference type="NCBI Taxonomy" id="1117311"/>
    <lineage>
        <taxon>Eukaryota</taxon>
        <taxon>Fungi</taxon>
        <taxon>Fungi incertae sedis</taxon>
        <taxon>Mucoromycota</taxon>
        <taxon>Glomeromycotina</taxon>
        <taxon>Glomeromycetes</taxon>
        <taxon>Glomerales</taxon>
        <taxon>Glomeraceae</taxon>
        <taxon>Funneliformis</taxon>
    </lineage>
</organism>
<comment type="caution">
    <text evidence="2">The sequence shown here is derived from an EMBL/GenBank/DDBJ whole genome shotgun (WGS) entry which is preliminary data.</text>
</comment>
<proteinExistence type="predicted"/>
<dbReference type="OrthoDB" id="2317079at2759"/>
<name>A0A9W4T532_9GLOM</name>
<feature type="non-terminal residue" evidence="2">
    <location>
        <position position="1"/>
    </location>
</feature>
<accession>A0A9W4T532</accession>
<feature type="compositionally biased region" description="Basic and acidic residues" evidence="1">
    <location>
        <begin position="49"/>
        <end position="60"/>
    </location>
</feature>
<dbReference type="AlphaFoldDB" id="A0A9W4T532"/>
<evidence type="ECO:0000256" key="1">
    <source>
        <dbReference type="SAM" id="MobiDB-lite"/>
    </source>
</evidence>
<reference evidence="2" key="1">
    <citation type="submission" date="2022-08" db="EMBL/GenBank/DDBJ databases">
        <authorList>
            <person name="Kallberg Y."/>
            <person name="Tangrot J."/>
            <person name="Rosling A."/>
        </authorList>
    </citation>
    <scope>NUCLEOTIDE SEQUENCE</scope>
    <source>
        <strain evidence="2">Wild A</strain>
    </source>
</reference>
<dbReference type="Proteomes" id="UP001153678">
    <property type="component" value="Unassembled WGS sequence"/>
</dbReference>
<evidence type="ECO:0000313" key="3">
    <source>
        <dbReference type="Proteomes" id="UP001153678"/>
    </source>
</evidence>
<sequence length="122" mass="14141">KLAVENRVYKCKILTTGIRAVTGAVMNEFTSLKRKSDKPPLSNNDNDETSTKKARVENKNQETIDYHYDENLCKKSIVETFPADFDLNKFRKELIEDLNASFRSELQNIKMEVEKIKSHVIM</sequence>
<evidence type="ECO:0000313" key="2">
    <source>
        <dbReference type="EMBL" id="CAI2192387.1"/>
    </source>
</evidence>
<keyword evidence="3" id="KW-1185">Reference proteome</keyword>
<gene>
    <name evidence="2" type="ORF">FWILDA_LOCUS15552</name>
</gene>